<dbReference type="InterPro" id="IPR050953">
    <property type="entry name" value="N4_N6_ade-DNA_methylase"/>
</dbReference>
<gene>
    <name evidence="7" type="ORF">MIZ03_2208</name>
</gene>
<protein>
    <recommendedName>
        <fullName evidence="1">site-specific DNA-methyltransferase (adenine-specific)</fullName>
        <ecNumber evidence="1">2.1.1.72</ecNumber>
    </recommendedName>
</protein>
<dbReference type="RefSeq" id="WP_255610522.1">
    <property type="nucleotide sequence ID" value="NZ_AP024238.1"/>
</dbReference>
<dbReference type="InterPro" id="IPR002052">
    <property type="entry name" value="DNA_methylase_N6_adenine_CS"/>
</dbReference>
<evidence type="ECO:0000256" key="1">
    <source>
        <dbReference type="ARBA" id="ARBA00011900"/>
    </source>
</evidence>
<evidence type="ECO:0000256" key="3">
    <source>
        <dbReference type="ARBA" id="ARBA00022679"/>
    </source>
</evidence>
<accession>A0ABN6D5M9</accession>
<evidence type="ECO:0000313" key="7">
    <source>
        <dbReference type="EMBL" id="BCO27320.1"/>
    </source>
</evidence>
<dbReference type="Pfam" id="PF07669">
    <property type="entry name" value="Eco57I"/>
    <property type="match status" value="1"/>
</dbReference>
<dbReference type="EC" id="2.1.1.72" evidence="1"/>
<dbReference type="PANTHER" id="PTHR33841">
    <property type="entry name" value="DNA METHYLTRANSFERASE YEEA-RELATED"/>
    <property type="match status" value="1"/>
</dbReference>
<evidence type="ECO:0000313" key="8">
    <source>
        <dbReference type="Proteomes" id="UP000824366"/>
    </source>
</evidence>
<dbReference type="SUPFAM" id="SSF53335">
    <property type="entry name" value="S-adenosyl-L-methionine-dependent methyltransferases"/>
    <property type="match status" value="1"/>
</dbReference>
<keyword evidence="3" id="KW-0808">Transferase</keyword>
<dbReference type="PANTHER" id="PTHR33841:SF1">
    <property type="entry name" value="DNA METHYLTRANSFERASE A"/>
    <property type="match status" value="1"/>
</dbReference>
<dbReference type="EMBL" id="AP024238">
    <property type="protein sequence ID" value="BCO27320.1"/>
    <property type="molecule type" value="Genomic_DNA"/>
</dbReference>
<dbReference type="Proteomes" id="UP000824366">
    <property type="component" value="Chromosome"/>
</dbReference>
<dbReference type="InterPro" id="IPR011639">
    <property type="entry name" value="MethylTrfase_TaqI-like_dom"/>
</dbReference>
<proteinExistence type="predicted"/>
<dbReference type="PRINTS" id="PR00507">
    <property type="entry name" value="N12N6MTFRASE"/>
</dbReference>
<name>A0ABN6D5M9_9BURK</name>
<keyword evidence="4" id="KW-0949">S-adenosyl-L-methionine</keyword>
<comment type="catalytic activity">
    <reaction evidence="5">
        <text>a 2'-deoxyadenosine in DNA + S-adenosyl-L-methionine = an N(6)-methyl-2'-deoxyadenosine in DNA + S-adenosyl-L-homocysteine + H(+)</text>
        <dbReference type="Rhea" id="RHEA:15197"/>
        <dbReference type="Rhea" id="RHEA-COMP:12418"/>
        <dbReference type="Rhea" id="RHEA-COMP:12419"/>
        <dbReference type="ChEBI" id="CHEBI:15378"/>
        <dbReference type="ChEBI" id="CHEBI:57856"/>
        <dbReference type="ChEBI" id="CHEBI:59789"/>
        <dbReference type="ChEBI" id="CHEBI:90615"/>
        <dbReference type="ChEBI" id="CHEBI:90616"/>
        <dbReference type="EC" id="2.1.1.72"/>
    </reaction>
</comment>
<reference evidence="7 8" key="1">
    <citation type="journal article" date="2021" name="Microbiol. Spectr.">
        <title>A Single Bacterium Capable of Oxidation and Reduction of Iron at Circumneutral pH.</title>
        <authorList>
            <person name="Kato S."/>
            <person name="Ohkuma M."/>
        </authorList>
    </citation>
    <scope>NUCLEOTIDE SEQUENCE [LARGE SCALE GENOMIC DNA]</scope>
    <source>
        <strain evidence="7 8">MIZ03</strain>
    </source>
</reference>
<evidence type="ECO:0000259" key="6">
    <source>
        <dbReference type="Pfam" id="PF07669"/>
    </source>
</evidence>
<feature type="domain" description="Type II methyltransferase M.TaqI-like" evidence="6">
    <location>
        <begin position="52"/>
        <end position="221"/>
    </location>
</feature>
<keyword evidence="8" id="KW-1185">Reference proteome</keyword>
<sequence>MISRLAVTRETRSFDPSCGSGTFPIEIYRHMVGNDLDRGMAEYSDVVSVLERIAGNDLNTFSAVLAQIQILWQILSLKSDIEIHGFPDLLITAKVNSLVESDHWESLSRFTEIDQTKFDIVIGNPPYVRAERSSQALDKRSCLEFERPKSGFPGVSSKLNAYALFLYRALDRWCRSIDENGNAGKVAFILPVSLFDSNDTAQLRKLFEIGGRWRICEIVDLEIIWKSVF</sequence>
<dbReference type="Gene3D" id="3.40.50.150">
    <property type="entry name" value="Vaccinia Virus protein VP39"/>
    <property type="match status" value="1"/>
</dbReference>
<keyword evidence="2" id="KW-0489">Methyltransferase</keyword>
<evidence type="ECO:0000256" key="5">
    <source>
        <dbReference type="ARBA" id="ARBA00047942"/>
    </source>
</evidence>
<dbReference type="InterPro" id="IPR029063">
    <property type="entry name" value="SAM-dependent_MTases_sf"/>
</dbReference>
<evidence type="ECO:0000256" key="2">
    <source>
        <dbReference type="ARBA" id="ARBA00022603"/>
    </source>
</evidence>
<evidence type="ECO:0000256" key="4">
    <source>
        <dbReference type="ARBA" id="ARBA00022691"/>
    </source>
</evidence>
<dbReference type="PROSITE" id="PS00092">
    <property type="entry name" value="N6_MTASE"/>
    <property type="match status" value="1"/>
</dbReference>
<organism evidence="7 8">
    <name type="scientific">Rhodoferax lithotrophicus</name>
    <dbReference type="NCBI Taxonomy" id="2798804"/>
    <lineage>
        <taxon>Bacteria</taxon>
        <taxon>Pseudomonadati</taxon>
        <taxon>Pseudomonadota</taxon>
        <taxon>Betaproteobacteria</taxon>
        <taxon>Burkholderiales</taxon>
        <taxon>Comamonadaceae</taxon>
        <taxon>Rhodoferax</taxon>
    </lineage>
</organism>